<dbReference type="OMA" id="QLAMIDM"/>
<dbReference type="Gene3D" id="1.10.1370.10">
    <property type="entry name" value="Neurolysin, domain 3"/>
    <property type="match status" value="1"/>
</dbReference>
<dbReference type="InterPro" id="IPR024077">
    <property type="entry name" value="Neurolysin/TOP_dom2"/>
</dbReference>
<dbReference type="EMBL" id="KB206689">
    <property type="protein sequence ID" value="ELP88862.1"/>
    <property type="molecule type" value="Genomic_DNA"/>
</dbReference>
<comment type="cofactor">
    <cofactor evidence="7">
        <name>Zn(2+)</name>
        <dbReference type="ChEBI" id="CHEBI:29105"/>
    </cofactor>
    <text evidence="7">Binds 1 zinc ion.</text>
</comment>
<sequence length="673" mass="78528">MEHPFFQQEEPFDFSVMTADHIVTDVDLAFKKCTENLDQIHTRAMEEVNFENTVVALELATLPLDDVFLKIELLSGVRNDMPGFEKAYDNVVGKITEYRTAIFADEHLFARVEKVHLECENFHLKDDEKRLTELMYNNFVQGGAGLPKDKKEQFKAFDKKISELGQTFMNNLSKCLDRTYVEVQDVNELDGVPKEAIARFKKEAEERKMSGYAINMQAPNYIAVMTYCKDQKLRQKVFETYNRVCSFGEFDNSENVISILQLREEMAHIIGFNTIADFILKNRMAKNGENAMHFVEGLHQRTQRFFDKDVQRLQETKAQVTGRQDKLKPWDISFYINIIKEQDYKLDEEEFRKYFNSKNVLYGIFQVFKKMYSVTFKQKEVPVWADGVEYYEVYRNDNFLGSVYFDLFPRKGKRSGGYHEIIRMPHGTVRPVCVVVTNLTPPGEDGIAHFSHDEVETLFHECGHLIHTLLAEAKYPQFTALKVAWDFVELPSQIMENWTYEKEVFDIIGRYKIDGKECGIVPDVLYDKMMKAKTFMSAYYMMRQLSFGKMDLELHLNYLKSGKPIDQFIKEVTKEYQIDYDVDSLSNVRTFIHLFKQLNGYACAYYSYKWAEVLEADAFELFKEKGIFNKEVCDKFRTCVLGVGNAVPADVAFKNFRGREQNADALFKRNGLI</sequence>
<evidence type="ECO:0000313" key="9">
    <source>
        <dbReference type="EMBL" id="ELP88862.1"/>
    </source>
</evidence>
<evidence type="ECO:0000256" key="2">
    <source>
        <dbReference type="ARBA" id="ARBA00022670"/>
    </source>
</evidence>
<dbReference type="GO" id="GO:0046872">
    <property type="term" value="F:metal ion binding"/>
    <property type="evidence" value="ECO:0007669"/>
    <property type="project" value="UniProtKB-UniRule"/>
</dbReference>
<dbReference type="PANTHER" id="PTHR43660">
    <property type="entry name" value="DIPEPTIDYL CARBOXYPEPTIDASE"/>
    <property type="match status" value="1"/>
</dbReference>
<evidence type="ECO:0000256" key="5">
    <source>
        <dbReference type="ARBA" id="ARBA00022833"/>
    </source>
</evidence>
<keyword evidence="10" id="KW-1185">Reference proteome</keyword>
<proteinExistence type="inferred from homology"/>
<evidence type="ECO:0000259" key="8">
    <source>
        <dbReference type="Pfam" id="PF01432"/>
    </source>
</evidence>
<comment type="similarity">
    <text evidence="1 7">Belongs to the peptidase M3 family.</text>
</comment>
<evidence type="ECO:0000313" key="10">
    <source>
        <dbReference type="Proteomes" id="UP000014680"/>
    </source>
</evidence>
<evidence type="ECO:0000256" key="3">
    <source>
        <dbReference type="ARBA" id="ARBA00022723"/>
    </source>
</evidence>
<dbReference type="InterPro" id="IPR001567">
    <property type="entry name" value="Pept_M3A_M3B_dom"/>
</dbReference>
<evidence type="ECO:0000256" key="6">
    <source>
        <dbReference type="ARBA" id="ARBA00023049"/>
    </source>
</evidence>
<keyword evidence="3 7" id="KW-0479">Metal-binding</keyword>
<protein>
    <submittedName>
        <fullName evidence="9">Oligopeptidase A, putative</fullName>
        <ecNumber evidence="9">3.4.24.70</ecNumber>
    </submittedName>
</protein>
<dbReference type="GO" id="GO:0004222">
    <property type="term" value="F:metalloendopeptidase activity"/>
    <property type="evidence" value="ECO:0007669"/>
    <property type="project" value="UniProtKB-EC"/>
</dbReference>
<dbReference type="OrthoDB" id="534666at2759"/>
<dbReference type="Proteomes" id="UP000014680">
    <property type="component" value="Unassembled WGS sequence"/>
</dbReference>
<dbReference type="InterPro" id="IPR024079">
    <property type="entry name" value="MetalloPept_cat_dom_sf"/>
</dbReference>
<dbReference type="KEGG" id="eiv:EIN_475540"/>
<dbReference type="RefSeq" id="XP_004255633.1">
    <property type="nucleotide sequence ID" value="XM_004255585.1"/>
</dbReference>
<name>A0A0A1U778_ENTIV</name>
<organism evidence="9 10">
    <name type="scientific">Entamoeba invadens IP1</name>
    <dbReference type="NCBI Taxonomy" id="370355"/>
    <lineage>
        <taxon>Eukaryota</taxon>
        <taxon>Amoebozoa</taxon>
        <taxon>Evosea</taxon>
        <taxon>Archamoebae</taxon>
        <taxon>Mastigamoebida</taxon>
        <taxon>Entamoebidae</taxon>
        <taxon>Entamoeba</taxon>
    </lineage>
</organism>
<dbReference type="SUPFAM" id="SSF55486">
    <property type="entry name" value="Metalloproteases ('zincins'), catalytic domain"/>
    <property type="match status" value="1"/>
</dbReference>
<keyword evidence="5 7" id="KW-0862">Zinc</keyword>
<dbReference type="GO" id="GO:0006508">
    <property type="term" value="P:proteolysis"/>
    <property type="evidence" value="ECO:0007669"/>
    <property type="project" value="UniProtKB-KW"/>
</dbReference>
<dbReference type="EC" id="3.4.24.70" evidence="9"/>
<dbReference type="Gene3D" id="3.40.390.10">
    <property type="entry name" value="Collagenase (Catalytic Domain)"/>
    <property type="match status" value="1"/>
</dbReference>
<evidence type="ECO:0000256" key="7">
    <source>
        <dbReference type="RuleBase" id="RU003435"/>
    </source>
</evidence>
<keyword evidence="2 7" id="KW-0645">Protease</keyword>
<dbReference type="GeneID" id="14887840"/>
<dbReference type="AlphaFoldDB" id="A0A0A1U778"/>
<feature type="domain" description="Peptidase M3A/M3B catalytic" evidence="8">
    <location>
        <begin position="224"/>
        <end position="671"/>
    </location>
</feature>
<dbReference type="VEuPathDB" id="AmoebaDB:EIN_475540"/>
<accession>A0A0A1U778</accession>
<evidence type="ECO:0000256" key="4">
    <source>
        <dbReference type="ARBA" id="ARBA00022801"/>
    </source>
</evidence>
<reference evidence="9 10" key="1">
    <citation type="submission" date="2012-10" db="EMBL/GenBank/DDBJ databases">
        <authorList>
            <person name="Zafar N."/>
            <person name="Inman J."/>
            <person name="Hall N."/>
            <person name="Lorenzi H."/>
            <person name="Caler E."/>
        </authorList>
    </citation>
    <scope>NUCLEOTIDE SEQUENCE [LARGE SCALE GENOMIC DNA]</scope>
    <source>
        <strain evidence="9 10">IP1</strain>
    </source>
</reference>
<keyword evidence="6 7" id="KW-0482">Metalloprotease</keyword>
<dbReference type="InterPro" id="IPR045090">
    <property type="entry name" value="Pept_M3A_M3B"/>
</dbReference>
<evidence type="ECO:0000256" key="1">
    <source>
        <dbReference type="ARBA" id="ARBA00006040"/>
    </source>
</evidence>
<gene>
    <name evidence="9" type="ORF">EIN_475540</name>
</gene>
<dbReference type="InterPro" id="IPR034005">
    <property type="entry name" value="M3A_DCP"/>
</dbReference>
<dbReference type="PANTHER" id="PTHR43660:SF1">
    <property type="entry name" value="DIPEPTIDYL CARBOXYPEPTIDASE"/>
    <property type="match status" value="1"/>
</dbReference>
<dbReference type="CDD" id="cd06456">
    <property type="entry name" value="M3A_DCP"/>
    <property type="match status" value="1"/>
</dbReference>
<keyword evidence="4 7" id="KW-0378">Hydrolase</keyword>
<dbReference type="Pfam" id="PF01432">
    <property type="entry name" value="Peptidase_M3"/>
    <property type="match status" value="1"/>
</dbReference>